<gene>
    <name evidence="1" type="ORF">AAGS29_18880</name>
</gene>
<organism evidence="1 2">
    <name type="scientific">Shewanella vaxholmensis</name>
    <dbReference type="NCBI Taxonomy" id="3063535"/>
    <lineage>
        <taxon>Bacteria</taxon>
        <taxon>Pseudomonadati</taxon>
        <taxon>Pseudomonadota</taxon>
        <taxon>Gammaproteobacteria</taxon>
        <taxon>Alteromonadales</taxon>
        <taxon>Shewanellaceae</taxon>
        <taxon>Shewanella</taxon>
    </lineage>
</organism>
<dbReference type="EMBL" id="JBCHKU010000034">
    <property type="protein sequence ID" value="MEM6250663.1"/>
    <property type="molecule type" value="Genomic_DNA"/>
</dbReference>
<dbReference type="Proteomes" id="UP001489333">
    <property type="component" value="Unassembled WGS sequence"/>
</dbReference>
<accession>A0ABU9UWL9</accession>
<sequence>MSKVNEHVYRSAREFLALCERAEKQAVEITDFHYAYNANLAFSIELFLKSMNAKSQSKVILEVGSSSLSNDFTNCLIKGHNLSQLFEKLNFKIQEELSVSFTGHRCNVSCRALKNVLVELDLAFIENRYSFEKAGLYVGNNPELLLWTARFFEEILNPNN</sequence>
<reference evidence="1 2" key="1">
    <citation type="submission" date="2024-04" db="EMBL/GenBank/DDBJ databases">
        <title>Novel Shewanella species isolated from Baltic Sea sediments.</title>
        <authorList>
            <person name="Martin-Rodriguez A.J."/>
            <person name="Fernandez-Juarez V."/>
            <person name="Valeriano V.D."/>
            <person name="Mihindukulasooriya I."/>
            <person name="Ceresnova L."/>
            <person name="Joffre E."/>
            <person name="Jensie-Markopoulos S."/>
            <person name="Moore E.R.B."/>
            <person name="Sjoling A."/>
        </authorList>
    </citation>
    <scope>NUCLEOTIDE SEQUENCE [LARGE SCALE GENOMIC DNA]</scope>
    <source>
        <strain evidence="1 2">VAX-SP0-0CM-1</strain>
    </source>
</reference>
<evidence type="ECO:0000313" key="1">
    <source>
        <dbReference type="EMBL" id="MEM6250663.1"/>
    </source>
</evidence>
<evidence type="ECO:0000313" key="2">
    <source>
        <dbReference type="Proteomes" id="UP001489333"/>
    </source>
</evidence>
<proteinExistence type="predicted"/>
<protein>
    <recommendedName>
        <fullName evidence="3">HEPN domain-containing protein</fullName>
    </recommendedName>
</protein>
<evidence type="ECO:0008006" key="3">
    <source>
        <dbReference type="Google" id="ProtNLM"/>
    </source>
</evidence>
<keyword evidence="2" id="KW-1185">Reference proteome</keyword>
<comment type="caution">
    <text evidence="1">The sequence shown here is derived from an EMBL/GenBank/DDBJ whole genome shotgun (WGS) entry which is preliminary data.</text>
</comment>
<name>A0ABU9UWL9_9GAMM</name>
<dbReference type="RefSeq" id="WP_342902388.1">
    <property type="nucleotide sequence ID" value="NZ_JBCHKU010000034.1"/>
</dbReference>